<sequence>RVPKTHTTPTLIALLKSLPLPAILKKNKQIEAENEARSLKTLNHELDPTTYPDSGSENASLITIDPKDMARLKITSFFLTVKDLVYNSLAMQLVDEELLER</sequence>
<proteinExistence type="predicted"/>
<evidence type="ECO:0000313" key="2">
    <source>
        <dbReference type="Proteomes" id="UP000724874"/>
    </source>
</evidence>
<name>A0A9P5TKB6_GYMJU</name>
<dbReference type="EMBL" id="JADNYJ010000087">
    <property type="protein sequence ID" value="KAF8887982.1"/>
    <property type="molecule type" value="Genomic_DNA"/>
</dbReference>
<dbReference type="AlphaFoldDB" id="A0A9P5TKB6"/>
<evidence type="ECO:0000313" key="1">
    <source>
        <dbReference type="EMBL" id="KAF8887982.1"/>
    </source>
</evidence>
<feature type="non-terminal residue" evidence="1">
    <location>
        <position position="101"/>
    </location>
</feature>
<dbReference type="Proteomes" id="UP000724874">
    <property type="component" value="Unassembled WGS sequence"/>
</dbReference>
<comment type="caution">
    <text evidence="1">The sequence shown here is derived from an EMBL/GenBank/DDBJ whole genome shotgun (WGS) entry which is preliminary data.</text>
</comment>
<accession>A0A9P5TKB6</accession>
<organism evidence="1 2">
    <name type="scientific">Gymnopilus junonius</name>
    <name type="common">Spectacular rustgill mushroom</name>
    <name type="synonym">Gymnopilus spectabilis subsp. junonius</name>
    <dbReference type="NCBI Taxonomy" id="109634"/>
    <lineage>
        <taxon>Eukaryota</taxon>
        <taxon>Fungi</taxon>
        <taxon>Dikarya</taxon>
        <taxon>Basidiomycota</taxon>
        <taxon>Agaricomycotina</taxon>
        <taxon>Agaricomycetes</taxon>
        <taxon>Agaricomycetidae</taxon>
        <taxon>Agaricales</taxon>
        <taxon>Agaricineae</taxon>
        <taxon>Hymenogastraceae</taxon>
        <taxon>Gymnopilus</taxon>
    </lineage>
</organism>
<gene>
    <name evidence="1" type="ORF">CPB84DRAFT_1661197</name>
</gene>
<keyword evidence="2" id="KW-1185">Reference proteome</keyword>
<protein>
    <submittedName>
        <fullName evidence="1">Uncharacterized protein</fullName>
    </submittedName>
</protein>
<reference evidence="1" key="1">
    <citation type="submission" date="2020-11" db="EMBL/GenBank/DDBJ databases">
        <authorList>
            <consortium name="DOE Joint Genome Institute"/>
            <person name="Ahrendt S."/>
            <person name="Riley R."/>
            <person name="Andreopoulos W."/>
            <person name="LaButti K."/>
            <person name="Pangilinan J."/>
            <person name="Ruiz-duenas F.J."/>
            <person name="Barrasa J.M."/>
            <person name="Sanchez-Garcia M."/>
            <person name="Camarero S."/>
            <person name="Miyauchi S."/>
            <person name="Serrano A."/>
            <person name="Linde D."/>
            <person name="Babiker R."/>
            <person name="Drula E."/>
            <person name="Ayuso-Fernandez I."/>
            <person name="Pacheco R."/>
            <person name="Padilla G."/>
            <person name="Ferreira P."/>
            <person name="Barriuso J."/>
            <person name="Kellner H."/>
            <person name="Castanera R."/>
            <person name="Alfaro M."/>
            <person name="Ramirez L."/>
            <person name="Pisabarro A.G."/>
            <person name="Kuo A."/>
            <person name="Tritt A."/>
            <person name="Lipzen A."/>
            <person name="He G."/>
            <person name="Yan M."/>
            <person name="Ng V."/>
            <person name="Cullen D."/>
            <person name="Martin F."/>
            <person name="Rosso M.-N."/>
            <person name="Henrissat B."/>
            <person name="Hibbett D."/>
            <person name="Martinez A.T."/>
            <person name="Grigoriev I.V."/>
        </authorList>
    </citation>
    <scope>NUCLEOTIDE SEQUENCE</scope>
    <source>
        <strain evidence="1">AH 44721</strain>
    </source>
</reference>
<feature type="non-terminal residue" evidence="1">
    <location>
        <position position="1"/>
    </location>
</feature>
<dbReference type="OrthoDB" id="3018573at2759"/>